<protein>
    <recommendedName>
        <fullName evidence="2">Apple domain-containing protein</fullName>
    </recommendedName>
</protein>
<feature type="chain" id="PRO_5035917918" description="Apple domain-containing protein" evidence="1">
    <location>
        <begin position="21"/>
        <end position="228"/>
    </location>
</feature>
<dbReference type="SUPFAM" id="SSF49785">
    <property type="entry name" value="Galactose-binding domain-like"/>
    <property type="match status" value="1"/>
</dbReference>
<dbReference type="InterPro" id="IPR003609">
    <property type="entry name" value="Pan_app"/>
</dbReference>
<feature type="domain" description="Apple" evidence="2">
    <location>
        <begin position="23"/>
        <end position="95"/>
    </location>
</feature>
<accession>A0A8S3V1W2</accession>
<reference evidence="3" key="1">
    <citation type="submission" date="2021-03" db="EMBL/GenBank/DDBJ databases">
        <authorList>
            <person name="Bekaert M."/>
        </authorList>
    </citation>
    <scope>NUCLEOTIDE SEQUENCE</scope>
</reference>
<proteinExistence type="predicted"/>
<name>A0A8S3V1W2_MYTED</name>
<evidence type="ECO:0000259" key="2">
    <source>
        <dbReference type="PROSITE" id="PS50948"/>
    </source>
</evidence>
<gene>
    <name evidence="3" type="ORF">MEDL_60620</name>
</gene>
<dbReference type="AlphaFoldDB" id="A0A8S3V1W2"/>
<dbReference type="Pfam" id="PF00024">
    <property type="entry name" value="PAN_1"/>
    <property type="match status" value="1"/>
</dbReference>
<dbReference type="SUPFAM" id="SSF57414">
    <property type="entry name" value="Hairpin loop containing domain-like"/>
    <property type="match status" value="1"/>
</dbReference>
<evidence type="ECO:0000313" key="4">
    <source>
        <dbReference type="Proteomes" id="UP000683360"/>
    </source>
</evidence>
<comment type="caution">
    <text evidence="3">The sequence shown here is derived from an EMBL/GenBank/DDBJ whole genome shotgun (WGS) entry which is preliminary data.</text>
</comment>
<dbReference type="EMBL" id="CAJPWZ010002951">
    <property type="protein sequence ID" value="CAG2248879.1"/>
    <property type="molecule type" value="Genomic_DNA"/>
</dbReference>
<evidence type="ECO:0000256" key="1">
    <source>
        <dbReference type="SAM" id="SignalP"/>
    </source>
</evidence>
<sequence length="228" mass="26557">MRLGIYQGLLLLYKLLQTSAEQCTSGTFQINPDKRDVKLRGFTYRTLENISPRVCFKKCIRRKRCHSYNYNRASLTCEFNVKPMYISESYFQNMVGYVYVDVYHYRDCQTPTEAFQNVALGKMCGQNSTYRNKHAEYAVDGITFLQLLIRNWISLHIGYRLHDLDISFGTHLYDMSIFAHYTGPAVDNEHLVFHRSQYTEGRYVKLTITQGPEMLHPSEVIVVACPVC</sequence>
<dbReference type="PROSITE" id="PS50948">
    <property type="entry name" value="PAN"/>
    <property type="match status" value="1"/>
</dbReference>
<organism evidence="3 4">
    <name type="scientific">Mytilus edulis</name>
    <name type="common">Blue mussel</name>
    <dbReference type="NCBI Taxonomy" id="6550"/>
    <lineage>
        <taxon>Eukaryota</taxon>
        <taxon>Metazoa</taxon>
        <taxon>Spiralia</taxon>
        <taxon>Lophotrochozoa</taxon>
        <taxon>Mollusca</taxon>
        <taxon>Bivalvia</taxon>
        <taxon>Autobranchia</taxon>
        <taxon>Pteriomorphia</taxon>
        <taxon>Mytilida</taxon>
        <taxon>Mytiloidea</taxon>
        <taxon>Mytilidae</taxon>
        <taxon>Mytilinae</taxon>
        <taxon>Mytilus</taxon>
    </lineage>
</organism>
<keyword evidence="4" id="KW-1185">Reference proteome</keyword>
<dbReference type="OrthoDB" id="6046068at2759"/>
<keyword evidence="1" id="KW-0732">Signal</keyword>
<feature type="signal peptide" evidence="1">
    <location>
        <begin position="1"/>
        <end position="20"/>
    </location>
</feature>
<dbReference type="Proteomes" id="UP000683360">
    <property type="component" value="Unassembled WGS sequence"/>
</dbReference>
<evidence type="ECO:0000313" key="3">
    <source>
        <dbReference type="EMBL" id="CAG2248879.1"/>
    </source>
</evidence>
<dbReference type="InterPro" id="IPR008979">
    <property type="entry name" value="Galactose-bd-like_sf"/>
</dbReference>